<dbReference type="Gene3D" id="3.40.630.30">
    <property type="match status" value="1"/>
</dbReference>
<evidence type="ECO:0000313" key="5">
    <source>
        <dbReference type="Proteomes" id="UP000177025"/>
    </source>
</evidence>
<reference evidence="4 5" key="1">
    <citation type="journal article" date="2016" name="Nat. Commun.">
        <title>Thousands of microbial genomes shed light on interconnected biogeochemical processes in an aquifer system.</title>
        <authorList>
            <person name="Anantharaman K."/>
            <person name="Brown C.T."/>
            <person name="Hug L.A."/>
            <person name="Sharon I."/>
            <person name="Castelle C.J."/>
            <person name="Probst A.J."/>
            <person name="Thomas B.C."/>
            <person name="Singh A."/>
            <person name="Wilkins M.J."/>
            <person name="Karaoz U."/>
            <person name="Brodie E.L."/>
            <person name="Williams K.H."/>
            <person name="Hubbard S.S."/>
            <person name="Banfield J.F."/>
        </authorList>
    </citation>
    <scope>NUCLEOTIDE SEQUENCE [LARGE SCALE GENOMIC DNA]</scope>
</reference>
<evidence type="ECO:0000256" key="2">
    <source>
        <dbReference type="ARBA" id="ARBA00023315"/>
    </source>
</evidence>
<evidence type="ECO:0000259" key="3">
    <source>
        <dbReference type="PROSITE" id="PS51186"/>
    </source>
</evidence>
<dbReference type="InterPro" id="IPR016181">
    <property type="entry name" value="Acyl_CoA_acyltransferase"/>
</dbReference>
<dbReference type="CDD" id="cd04301">
    <property type="entry name" value="NAT_SF"/>
    <property type="match status" value="1"/>
</dbReference>
<dbReference type="Pfam" id="PF13420">
    <property type="entry name" value="Acetyltransf_4"/>
    <property type="match status" value="1"/>
</dbReference>
<evidence type="ECO:0000313" key="4">
    <source>
        <dbReference type="EMBL" id="OGC42420.1"/>
    </source>
</evidence>
<keyword evidence="2" id="KW-0012">Acyltransferase</keyword>
<dbReference type="PANTHER" id="PTHR43072:SF23">
    <property type="entry name" value="UPF0039 PROTEIN C11D3.02C"/>
    <property type="match status" value="1"/>
</dbReference>
<dbReference type="PANTHER" id="PTHR43072">
    <property type="entry name" value="N-ACETYLTRANSFERASE"/>
    <property type="match status" value="1"/>
</dbReference>
<dbReference type="InterPro" id="IPR000182">
    <property type="entry name" value="GNAT_dom"/>
</dbReference>
<name>A0A1F4UC45_UNCW3</name>
<dbReference type="Proteomes" id="UP000177025">
    <property type="component" value="Unassembled WGS sequence"/>
</dbReference>
<sequence>MEIRLARLDDLPAITEIYNNAIMKTAATFDTEPRSMKQQEIWFNSHTSRFPIRVAEKDKTVIGWAAVSVFCDRCAYNATGEVSLYISENYRNKGYGRKLLEELIKVTEQLDYHVLIARIAEGNQASIHLFESLGFFHVGVMKEVGYKFNRLLDVYLMQKLLAKKF</sequence>
<proteinExistence type="predicted"/>
<protein>
    <submittedName>
        <fullName evidence="4">GNAT family N-acetyltransferase</fullName>
    </submittedName>
</protein>
<feature type="domain" description="N-acetyltransferase" evidence="3">
    <location>
        <begin position="1"/>
        <end position="162"/>
    </location>
</feature>
<accession>A0A1F4UC45</accession>
<comment type="caution">
    <text evidence="4">The sequence shown here is derived from an EMBL/GenBank/DDBJ whole genome shotgun (WGS) entry which is preliminary data.</text>
</comment>
<dbReference type="SUPFAM" id="SSF55729">
    <property type="entry name" value="Acyl-CoA N-acyltransferases (Nat)"/>
    <property type="match status" value="1"/>
</dbReference>
<dbReference type="AlphaFoldDB" id="A0A1F4UC45"/>
<gene>
    <name evidence="4" type="ORF">A2Y85_02490</name>
</gene>
<dbReference type="GO" id="GO:0016747">
    <property type="term" value="F:acyltransferase activity, transferring groups other than amino-acyl groups"/>
    <property type="evidence" value="ECO:0007669"/>
    <property type="project" value="InterPro"/>
</dbReference>
<dbReference type="EMBL" id="MEUM01000067">
    <property type="protein sequence ID" value="OGC42420.1"/>
    <property type="molecule type" value="Genomic_DNA"/>
</dbReference>
<keyword evidence="1 4" id="KW-0808">Transferase</keyword>
<organism evidence="4 5">
    <name type="scientific">candidate division WOR-3 bacterium RBG_13_43_14</name>
    <dbReference type="NCBI Taxonomy" id="1802590"/>
    <lineage>
        <taxon>Bacteria</taxon>
        <taxon>Bacteria division WOR-3</taxon>
    </lineage>
</organism>
<evidence type="ECO:0000256" key="1">
    <source>
        <dbReference type="ARBA" id="ARBA00022679"/>
    </source>
</evidence>
<dbReference type="PROSITE" id="PS51186">
    <property type="entry name" value="GNAT"/>
    <property type="match status" value="1"/>
</dbReference>